<feature type="transmembrane region" description="Helical" evidence="1">
    <location>
        <begin position="217"/>
        <end position="234"/>
    </location>
</feature>
<feature type="chain" id="PRO_5004847610" evidence="2">
    <location>
        <begin position="23"/>
        <end position="244"/>
    </location>
</feature>
<keyword evidence="1" id="KW-1133">Transmembrane helix</keyword>
<feature type="signal peptide" evidence="2">
    <location>
        <begin position="1"/>
        <end position="22"/>
    </location>
</feature>
<evidence type="ECO:0000313" key="4">
    <source>
        <dbReference type="Proteomes" id="UP000018949"/>
    </source>
</evidence>
<evidence type="ECO:0000256" key="2">
    <source>
        <dbReference type="SAM" id="SignalP"/>
    </source>
</evidence>
<proteinExistence type="predicted"/>
<sequence length="244" mass="27566">MKRLIIWILSIFLFAFTSPAAAETSIPKEAQEFADRFFYNIVVEELGTEHAANFNLDPDSTNITFGPLFQRFSVTPEFVQEKNPDLSNGIVPSDEYLSVVYQDGKPINVIGTYKNEAGEFALSTFGYGIDLAKRMDKFKGDEVLLYEGPADAWYLYTGKKIKPLNDPAKQLMKEEKDISDYQKIIHERYKDADPNPEMGGGIIVPENNNDDNKTTTILYSIIGLLGITSVGLFFKNRQLKHSQK</sequence>
<evidence type="ECO:0000313" key="3">
    <source>
        <dbReference type="EMBL" id="GAE44783.1"/>
    </source>
</evidence>
<accession>W4RLL6</accession>
<dbReference type="EMBL" id="BAUW01000012">
    <property type="protein sequence ID" value="GAE44783.1"/>
    <property type="molecule type" value="Genomic_DNA"/>
</dbReference>
<gene>
    <name evidence="3" type="ORF">JCM21738_1523</name>
</gene>
<evidence type="ECO:0000256" key="1">
    <source>
        <dbReference type="SAM" id="Phobius"/>
    </source>
</evidence>
<keyword evidence="1" id="KW-0812">Transmembrane</keyword>
<keyword evidence="2" id="KW-0732">Signal</keyword>
<keyword evidence="1" id="KW-0472">Membrane</keyword>
<keyword evidence="4" id="KW-1185">Reference proteome</keyword>
<comment type="caution">
    <text evidence="3">The sequence shown here is derived from an EMBL/GenBank/DDBJ whole genome shotgun (WGS) entry which is preliminary data.</text>
</comment>
<name>W4RLL6_9BACI</name>
<protein>
    <submittedName>
        <fullName evidence="3">Uncharacterized protein</fullName>
    </submittedName>
</protein>
<dbReference type="eggNOG" id="ENOG5030D01">
    <property type="taxonomic scope" value="Bacteria"/>
</dbReference>
<dbReference type="Proteomes" id="UP000018949">
    <property type="component" value="Unassembled WGS sequence"/>
</dbReference>
<reference evidence="3 4" key="1">
    <citation type="submission" date="2013-12" db="EMBL/GenBank/DDBJ databases">
        <title>NBRP : Genome information of microbial organism related human and environment.</title>
        <authorList>
            <person name="Hattori M."/>
            <person name="Oshima K."/>
            <person name="Inaba H."/>
            <person name="Suda W."/>
            <person name="Sakamoto M."/>
            <person name="Iino T."/>
            <person name="Kitahara M."/>
            <person name="Oshida Y."/>
            <person name="Iida T."/>
            <person name="Kudo T."/>
            <person name="Itoh T."/>
            <person name="Ahmed I."/>
            <person name="Ohkuma M."/>
        </authorList>
    </citation>
    <scope>NUCLEOTIDE SEQUENCE [LARGE SCALE GENOMIC DNA]</scope>
    <source>
        <strain evidence="3 4">JCM 21738</strain>
    </source>
</reference>
<dbReference type="RefSeq" id="WP_023614575.1">
    <property type="nucleotide sequence ID" value="NZ_BAUW01000012.1"/>
</dbReference>
<dbReference type="AlphaFoldDB" id="W4RLL6"/>
<organism evidence="3 4">
    <name type="scientific">Mesobacillus boroniphilus JCM 21738</name>
    <dbReference type="NCBI Taxonomy" id="1294265"/>
    <lineage>
        <taxon>Bacteria</taxon>
        <taxon>Bacillati</taxon>
        <taxon>Bacillota</taxon>
        <taxon>Bacilli</taxon>
        <taxon>Bacillales</taxon>
        <taxon>Bacillaceae</taxon>
        <taxon>Mesobacillus</taxon>
    </lineage>
</organism>